<dbReference type="Proteomes" id="UP000054532">
    <property type="component" value="Unassembled WGS sequence"/>
</dbReference>
<reference evidence="1" key="1">
    <citation type="submission" date="2013-11" db="EMBL/GenBank/DDBJ databases">
        <title>The Genome Sequence of Phytophthora parasitica CHvinca01.</title>
        <authorList>
            <consortium name="The Broad Institute Genomics Platform"/>
            <person name="Russ C."/>
            <person name="Tyler B."/>
            <person name="Panabieres F."/>
            <person name="Shan W."/>
            <person name="Tripathy S."/>
            <person name="Grunwald N."/>
            <person name="Machado M."/>
            <person name="Johnson C.S."/>
            <person name="Arredondo F."/>
            <person name="Hong C."/>
            <person name="Coffey M."/>
            <person name="Young S.K."/>
            <person name="Zeng Q."/>
            <person name="Gargeya S."/>
            <person name="Fitzgerald M."/>
            <person name="Abouelleil A."/>
            <person name="Alvarado L."/>
            <person name="Chapman S.B."/>
            <person name="Gainer-Dewar J."/>
            <person name="Goldberg J."/>
            <person name="Griggs A."/>
            <person name="Gujja S."/>
            <person name="Hansen M."/>
            <person name="Howarth C."/>
            <person name="Imamovic A."/>
            <person name="Ireland A."/>
            <person name="Larimer J."/>
            <person name="McCowan C."/>
            <person name="Murphy C."/>
            <person name="Pearson M."/>
            <person name="Poon T.W."/>
            <person name="Priest M."/>
            <person name="Roberts A."/>
            <person name="Saif S."/>
            <person name="Shea T."/>
            <person name="Sykes S."/>
            <person name="Wortman J."/>
            <person name="Nusbaum C."/>
            <person name="Birren B."/>
        </authorList>
    </citation>
    <scope>NUCLEOTIDE SEQUENCE [LARGE SCALE GENOMIC DNA]</scope>
    <source>
        <strain evidence="1">CHvinca01</strain>
    </source>
</reference>
<dbReference type="Proteomes" id="UP000054423">
    <property type="component" value="Unassembled WGS sequence"/>
</dbReference>
<accession>W2LZ17</accession>
<sequence length="39" mass="4312">LNVSESKLHHNRSANATWITAYHRSGTLPQYGGKASLMN</sequence>
<gene>
    <name evidence="2" type="ORF">L914_00946</name>
    <name evidence="1" type="ORF">L917_00906</name>
</gene>
<proteinExistence type="predicted"/>
<feature type="non-terminal residue" evidence="1">
    <location>
        <position position="1"/>
    </location>
</feature>
<reference evidence="2" key="2">
    <citation type="submission" date="2013-11" db="EMBL/GenBank/DDBJ databases">
        <title>The Genome Sequence of Phytophthora parasitica IAC_01/95.</title>
        <authorList>
            <consortium name="The Broad Institute Genomics Platform"/>
            <person name="Russ C."/>
            <person name="Tyler B."/>
            <person name="Panabieres F."/>
            <person name="Shan W."/>
            <person name="Tripathy S."/>
            <person name="Grunwald N."/>
            <person name="Machado M."/>
            <person name="Johnson C.S."/>
            <person name="Arredondo F."/>
            <person name="Hong C."/>
            <person name="Coffey M."/>
            <person name="Young S.K."/>
            <person name="Zeng Q."/>
            <person name="Gargeya S."/>
            <person name="Fitzgerald M."/>
            <person name="Abouelleil A."/>
            <person name="Alvarado L."/>
            <person name="Chapman S.B."/>
            <person name="Gainer-Dewar J."/>
            <person name="Goldberg J."/>
            <person name="Griggs A."/>
            <person name="Gujja S."/>
            <person name="Hansen M."/>
            <person name="Howarth C."/>
            <person name="Imamovic A."/>
            <person name="Ireland A."/>
            <person name="Larimer J."/>
            <person name="McCowan C."/>
            <person name="Murphy C."/>
            <person name="Pearson M."/>
            <person name="Poon T.W."/>
            <person name="Priest M."/>
            <person name="Roberts A."/>
            <person name="Saif S."/>
            <person name="Shea T."/>
            <person name="Sykes S."/>
            <person name="Wortman J."/>
            <person name="Nusbaum C."/>
            <person name="Birren B."/>
        </authorList>
    </citation>
    <scope>NUCLEOTIDE SEQUENCE [LARGE SCALE GENOMIC DNA]</scope>
    <source>
        <strain evidence="2">IAC_01/95</strain>
    </source>
</reference>
<evidence type="ECO:0000313" key="1">
    <source>
        <dbReference type="EMBL" id="ETM02657.1"/>
    </source>
</evidence>
<dbReference type="EMBL" id="KI690586">
    <property type="protein sequence ID" value="ETM55902.1"/>
    <property type="molecule type" value="Genomic_DNA"/>
</dbReference>
<dbReference type="EMBL" id="KI677347">
    <property type="protein sequence ID" value="ETM02657.1"/>
    <property type="molecule type" value="Genomic_DNA"/>
</dbReference>
<protein>
    <submittedName>
        <fullName evidence="1">Uncharacterized protein</fullName>
    </submittedName>
</protein>
<name>W2LZ17_PHYNI</name>
<dbReference type="AlphaFoldDB" id="W2LZ17"/>
<organism evidence="1">
    <name type="scientific">Phytophthora nicotianae</name>
    <name type="common">Potato buckeye rot agent</name>
    <name type="synonym">Phytophthora parasitica</name>
    <dbReference type="NCBI Taxonomy" id="4792"/>
    <lineage>
        <taxon>Eukaryota</taxon>
        <taxon>Sar</taxon>
        <taxon>Stramenopiles</taxon>
        <taxon>Oomycota</taxon>
        <taxon>Peronosporomycetes</taxon>
        <taxon>Peronosporales</taxon>
        <taxon>Peronosporaceae</taxon>
        <taxon>Phytophthora</taxon>
    </lineage>
</organism>
<evidence type="ECO:0000313" key="2">
    <source>
        <dbReference type="EMBL" id="ETM55902.1"/>
    </source>
</evidence>